<dbReference type="Proteomes" id="UP000472676">
    <property type="component" value="Unassembled WGS sequence"/>
</dbReference>
<comment type="catalytic activity">
    <reaction evidence="10">
        <text>di-trans,octa-cis-undecaprenyl diphospho-N-acetyl-alpha-D-muramoyl-L-alanyl-D-glutamyl-meso-2,6-diaminopimeloyl-D-alanyl-D-alanine + UDP-N-acetyl-alpha-D-glucosamine = di-trans,octa-cis-undecaprenyl diphospho-[N-acetyl-alpha-D-glucosaminyl-(1-&gt;4)]-N-acetyl-alpha-D-muramoyl-L-alanyl-D-glutamyl-meso-2,6-diaminopimeloyl-D-alanyl-D-alanine + UDP + H(+)</text>
        <dbReference type="Rhea" id="RHEA:31227"/>
        <dbReference type="ChEBI" id="CHEBI:15378"/>
        <dbReference type="ChEBI" id="CHEBI:57705"/>
        <dbReference type="ChEBI" id="CHEBI:58223"/>
        <dbReference type="ChEBI" id="CHEBI:61387"/>
        <dbReference type="ChEBI" id="CHEBI:61388"/>
        <dbReference type="EC" id="2.4.1.227"/>
    </reaction>
</comment>
<feature type="binding site" evidence="10">
    <location>
        <begin position="10"/>
        <end position="12"/>
    </location>
    <ligand>
        <name>UDP-N-acetyl-alpha-D-glucosamine</name>
        <dbReference type="ChEBI" id="CHEBI:57705"/>
    </ligand>
</feature>
<evidence type="ECO:0000256" key="10">
    <source>
        <dbReference type="HAMAP-Rule" id="MF_00033"/>
    </source>
</evidence>
<feature type="binding site" evidence="10">
    <location>
        <position position="158"/>
    </location>
    <ligand>
        <name>UDP-N-acetyl-alpha-D-glucosamine</name>
        <dbReference type="ChEBI" id="CHEBI:57705"/>
    </ligand>
</feature>
<dbReference type="AlphaFoldDB" id="A0A6M2BU71"/>
<dbReference type="GO" id="GO:0005975">
    <property type="term" value="P:carbohydrate metabolic process"/>
    <property type="evidence" value="ECO:0007669"/>
    <property type="project" value="InterPro"/>
</dbReference>
<dbReference type="PANTHER" id="PTHR21015">
    <property type="entry name" value="UDP-N-ACETYLGLUCOSAMINE--N-ACETYLMURAMYL-(PENTAPEPTIDE) PYROPHOSPHORYL-UNDECAPRENOL N-ACETYLGLUCOSAMINE TRANSFERASE 1"/>
    <property type="match status" value="1"/>
</dbReference>
<comment type="similarity">
    <text evidence="10">Belongs to the glycosyltransferase 28 family. MurG subfamily.</text>
</comment>
<evidence type="ECO:0000256" key="3">
    <source>
        <dbReference type="ARBA" id="ARBA00022676"/>
    </source>
</evidence>
<dbReference type="EMBL" id="JAAMOW010000007">
    <property type="protein sequence ID" value="NGY05795.1"/>
    <property type="molecule type" value="Genomic_DNA"/>
</dbReference>
<dbReference type="HAMAP" id="MF_00033">
    <property type="entry name" value="MurG"/>
    <property type="match status" value="1"/>
</dbReference>
<dbReference type="GO" id="GO:0005886">
    <property type="term" value="C:plasma membrane"/>
    <property type="evidence" value="ECO:0007669"/>
    <property type="project" value="UniProtKB-SubCell"/>
</dbReference>
<keyword evidence="9 10" id="KW-0961">Cell wall biogenesis/degradation</keyword>
<feature type="binding site" evidence="10">
    <location>
        <position position="185"/>
    </location>
    <ligand>
        <name>UDP-N-acetyl-alpha-D-glucosamine</name>
        <dbReference type="ChEBI" id="CHEBI:57705"/>
    </ligand>
</feature>
<dbReference type="Pfam" id="PF03033">
    <property type="entry name" value="Glyco_transf_28"/>
    <property type="match status" value="1"/>
</dbReference>
<dbReference type="UniPathway" id="UPA00219"/>
<dbReference type="PANTHER" id="PTHR21015:SF22">
    <property type="entry name" value="GLYCOSYLTRANSFERASE"/>
    <property type="match status" value="1"/>
</dbReference>
<dbReference type="Gene3D" id="3.40.50.2000">
    <property type="entry name" value="Glycogen Phosphorylase B"/>
    <property type="match status" value="2"/>
</dbReference>
<dbReference type="InterPro" id="IPR004276">
    <property type="entry name" value="GlycoTrans_28_N"/>
</dbReference>
<evidence type="ECO:0000259" key="12">
    <source>
        <dbReference type="Pfam" id="PF04101"/>
    </source>
</evidence>
<evidence type="ECO:0000256" key="2">
    <source>
        <dbReference type="ARBA" id="ARBA00022618"/>
    </source>
</evidence>
<evidence type="ECO:0000256" key="5">
    <source>
        <dbReference type="ARBA" id="ARBA00022960"/>
    </source>
</evidence>
<comment type="subcellular location">
    <subcellularLocation>
        <location evidence="10">Cell membrane</location>
        <topology evidence="10">Peripheral membrane protein</topology>
        <orientation evidence="10">Cytoplasmic side</orientation>
    </subcellularLocation>
</comment>
<dbReference type="SUPFAM" id="SSF53756">
    <property type="entry name" value="UDP-Glycosyltransferase/glycogen phosphorylase"/>
    <property type="match status" value="1"/>
</dbReference>
<evidence type="ECO:0000259" key="11">
    <source>
        <dbReference type="Pfam" id="PF03033"/>
    </source>
</evidence>
<dbReference type="EC" id="2.4.1.227" evidence="10"/>
<gene>
    <name evidence="10 13" type="primary">murG</name>
    <name evidence="13" type="ORF">G7Y85_13560</name>
</gene>
<reference evidence="13 14" key="1">
    <citation type="journal article" date="2014" name="Int. J. Syst. Evol. Microbiol.">
        <title>Solimonas terrae sp. nov., isolated from soil.</title>
        <authorList>
            <person name="Kim S.J."/>
            <person name="Moon J.Y."/>
            <person name="Weon H.Y."/>
            <person name="Ahn J.H."/>
            <person name="Chen W.M."/>
            <person name="Kwon S.W."/>
        </authorList>
    </citation>
    <scope>NUCLEOTIDE SEQUENCE [LARGE SCALE GENOMIC DNA]</scope>
    <source>
        <strain evidence="13 14">KIS83-12</strain>
    </source>
</reference>
<dbReference type="NCBIfam" id="TIGR01133">
    <property type="entry name" value="murG"/>
    <property type="match status" value="1"/>
</dbReference>
<protein>
    <recommendedName>
        <fullName evidence="10">UDP-N-acetylglucosamine--N-acetylmuramyl-(pentapeptide) pyrophosphoryl-undecaprenol N-acetylglucosamine transferase</fullName>
        <ecNumber evidence="10">2.4.1.227</ecNumber>
    </recommendedName>
    <alternativeName>
        <fullName evidence="10">Undecaprenyl-PP-MurNAc-pentapeptide-UDPGlcNAc GlcNAc transferase</fullName>
    </alternativeName>
</protein>
<dbReference type="GO" id="GO:0051301">
    <property type="term" value="P:cell division"/>
    <property type="evidence" value="ECO:0007669"/>
    <property type="project" value="UniProtKB-KW"/>
</dbReference>
<dbReference type="GO" id="GO:0050511">
    <property type="term" value="F:undecaprenyldiphospho-muramoylpentapeptide beta-N-acetylglucosaminyltransferase activity"/>
    <property type="evidence" value="ECO:0007669"/>
    <property type="project" value="UniProtKB-UniRule"/>
</dbReference>
<evidence type="ECO:0000256" key="1">
    <source>
        <dbReference type="ARBA" id="ARBA00022475"/>
    </source>
</evidence>
<keyword evidence="4 10" id="KW-0808">Transferase</keyword>
<evidence type="ECO:0000313" key="14">
    <source>
        <dbReference type="Proteomes" id="UP000472676"/>
    </source>
</evidence>
<evidence type="ECO:0000313" key="13">
    <source>
        <dbReference type="EMBL" id="NGY05795.1"/>
    </source>
</evidence>
<dbReference type="GO" id="GO:0071555">
    <property type="term" value="P:cell wall organization"/>
    <property type="evidence" value="ECO:0007669"/>
    <property type="project" value="UniProtKB-KW"/>
</dbReference>
<dbReference type="GO" id="GO:0009252">
    <property type="term" value="P:peptidoglycan biosynthetic process"/>
    <property type="evidence" value="ECO:0007669"/>
    <property type="project" value="UniProtKB-UniRule"/>
</dbReference>
<feature type="binding site" evidence="10">
    <location>
        <position position="283"/>
    </location>
    <ligand>
        <name>UDP-N-acetyl-alpha-D-glucosamine</name>
        <dbReference type="ChEBI" id="CHEBI:57705"/>
    </ligand>
</feature>
<name>A0A6M2BU71_9GAMM</name>
<dbReference type="GO" id="GO:0008360">
    <property type="term" value="P:regulation of cell shape"/>
    <property type="evidence" value="ECO:0007669"/>
    <property type="project" value="UniProtKB-KW"/>
</dbReference>
<evidence type="ECO:0000256" key="8">
    <source>
        <dbReference type="ARBA" id="ARBA00023306"/>
    </source>
</evidence>
<feature type="binding site" evidence="10">
    <location>
        <position position="122"/>
    </location>
    <ligand>
        <name>UDP-N-acetyl-alpha-D-glucosamine</name>
        <dbReference type="ChEBI" id="CHEBI:57705"/>
    </ligand>
</feature>
<dbReference type="RefSeq" id="WP_166258017.1">
    <property type="nucleotide sequence ID" value="NZ_JAAMOW010000007.1"/>
</dbReference>
<keyword evidence="14" id="KW-1185">Reference proteome</keyword>
<keyword evidence="1 10" id="KW-1003">Cell membrane</keyword>
<comment type="function">
    <text evidence="10">Cell wall formation. Catalyzes the transfer of a GlcNAc subunit on undecaprenyl-pyrophosphoryl-MurNAc-pentapeptide (lipid intermediate I) to form undecaprenyl-pyrophosphoryl-MurNAc-(pentapeptide)GlcNAc (lipid intermediate II).</text>
</comment>
<sequence>MKFVVMAGGTGGHVYPALAVAQELRARGHEVSWMGAPDSFEARVVPQHGFAIDFIRVSGLRGKGIGKLLQAPLLIVRAVREALAILKARRPAAVLGFGGFAAGPGGLAAWLSGRPLVIHEQNAAAGLTNRCLARLSRRVLQAFPDTFGKAVTVGNPVRAGFAELPPPATRLAHDGAPRLLVIGGSQGARALNEQLPQALALLPAAQRPQVRHQAGRTLEIAQRAYGQAQVEADVTAFIDDMPAAFAWADLVVCRAGASTIAEVGAAGNATILVPFPFAVDDHQTRNAAYLVDAGAAVLLPEHRLDAARLAQLLGELLGDRQRLQRMADAARSRAWHDASKTIADACLQVAGATP</sequence>
<comment type="pathway">
    <text evidence="10">Cell wall biogenesis; peptidoglycan biosynthesis.</text>
</comment>
<keyword evidence="5 10" id="KW-0133">Cell shape</keyword>
<proteinExistence type="inferred from homology"/>
<keyword evidence="2 10" id="KW-0132">Cell division</keyword>
<feature type="domain" description="Glycosyl transferase family 28 C-terminal" evidence="12">
    <location>
        <begin position="179"/>
        <end position="340"/>
    </location>
</feature>
<keyword evidence="3 10" id="KW-0328">Glycosyltransferase</keyword>
<feature type="binding site" evidence="10">
    <location>
        <position position="238"/>
    </location>
    <ligand>
        <name>UDP-N-acetyl-alpha-D-glucosamine</name>
        <dbReference type="ChEBI" id="CHEBI:57705"/>
    </ligand>
</feature>
<evidence type="ECO:0000256" key="9">
    <source>
        <dbReference type="ARBA" id="ARBA00023316"/>
    </source>
</evidence>
<evidence type="ECO:0000256" key="6">
    <source>
        <dbReference type="ARBA" id="ARBA00022984"/>
    </source>
</evidence>
<keyword evidence="7 10" id="KW-0472">Membrane</keyword>
<comment type="caution">
    <text evidence="13">The sequence shown here is derived from an EMBL/GenBank/DDBJ whole genome shotgun (WGS) entry which is preliminary data.</text>
</comment>
<organism evidence="13 14">
    <name type="scientific">Solimonas terrae</name>
    <dbReference type="NCBI Taxonomy" id="1396819"/>
    <lineage>
        <taxon>Bacteria</taxon>
        <taxon>Pseudomonadati</taxon>
        <taxon>Pseudomonadota</taxon>
        <taxon>Gammaproteobacteria</taxon>
        <taxon>Nevskiales</taxon>
        <taxon>Nevskiaceae</taxon>
        <taxon>Solimonas</taxon>
    </lineage>
</organism>
<keyword evidence="8 10" id="KW-0131">Cell cycle</keyword>
<evidence type="ECO:0000256" key="7">
    <source>
        <dbReference type="ARBA" id="ARBA00023136"/>
    </source>
</evidence>
<dbReference type="InterPro" id="IPR006009">
    <property type="entry name" value="GlcNAc_MurG"/>
</dbReference>
<dbReference type="Pfam" id="PF04101">
    <property type="entry name" value="Glyco_tran_28_C"/>
    <property type="match status" value="1"/>
</dbReference>
<feature type="domain" description="Glycosyltransferase family 28 N-terminal" evidence="11">
    <location>
        <begin position="3"/>
        <end position="140"/>
    </location>
</feature>
<accession>A0A6M2BU71</accession>
<evidence type="ECO:0000256" key="4">
    <source>
        <dbReference type="ARBA" id="ARBA00022679"/>
    </source>
</evidence>
<comment type="caution">
    <text evidence="10">Lacks conserved residue(s) required for the propagation of feature annotation.</text>
</comment>
<keyword evidence="6 10" id="KW-0573">Peptidoglycan synthesis</keyword>
<dbReference type="InterPro" id="IPR007235">
    <property type="entry name" value="Glyco_trans_28_C"/>
</dbReference>
<dbReference type="CDD" id="cd03785">
    <property type="entry name" value="GT28_MurG"/>
    <property type="match status" value="1"/>
</dbReference>